<comment type="caution">
    <text evidence="5">The sequence shown here is derived from an EMBL/GenBank/DDBJ whole genome shotgun (WGS) entry which is preliminary data.</text>
</comment>
<dbReference type="Pfam" id="PF01408">
    <property type="entry name" value="GFO_IDH_MocA"/>
    <property type="match status" value="1"/>
</dbReference>
<dbReference type="EMBL" id="QFVT01000014">
    <property type="protein sequence ID" value="PYC46404.1"/>
    <property type="molecule type" value="Genomic_DNA"/>
</dbReference>
<evidence type="ECO:0000256" key="2">
    <source>
        <dbReference type="ARBA" id="ARBA00023002"/>
    </source>
</evidence>
<dbReference type="PANTHER" id="PTHR22604:SF105">
    <property type="entry name" value="TRANS-1,2-DIHYDROBENZENE-1,2-DIOL DEHYDROGENASE"/>
    <property type="match status" value="1"/>
</dbReference>
<evidence type="ECO:0000259" key="3">
    <source>
        <dbReference type="Pfam" id="PF01408"/>
    </source>
</evidence>
<keyword evidence="2" id="KW-0560">Oxidoreductase</keyword>
<feature type="domain" description="GFO/IDH/MocA-like oxidoreductase" evidence="4">
    <location>
        <begin position="149"/>
        <end position="230"/>
    </location>
</feature>
<evidence type="ECO:0000256" key="1">
    <source>
        <dbReference type="ARBA" id="ARBA00010928"/>
    </source>
</evidence>
<sequence>MTKTPIGIIGTGRMAATMTRALHNSAEFMPAAVLSSTLPRATAFSQALNCGQPFDKEQEFLSANIKAVYIANANGQHATLARAAIMAGLPVLVEKPLTTTAAETEALCALAAERGVTLMENLWTLALPAYRALKGDLGPAAGPHRMTFDFSMPVAPAAMPGLFDPKTGGAILDRAIYGLAYARDLFGPVADFQTDLRRDGNGVDLGATLLLTHESGARSVITVALDMGGANTLSVSNGGRHLHLDSALGGEHLHIRDYFSPTSPSADGISPEGKAAKLKAMPALRRLKARLGHRMGAYHGFGANMYHPILTAFAQTLPSGAQSPLVPHDLSIAVARLIAEARAQ</sequence>
<dbReference type="Gene3D" id="3.40.50.720">
    <property type="entry name" value="NAD(P)-binding Rossmann-like Domain"/>
    <property type="match status" value="1"/>
</dbReference>
<evidence type="ECO:0000259" key="4">
    <source>
        <dbReference type="Pfam" id="PF22725"/>
    </source>
</evidence>
<dbReference type="Pfam" id="PF22725">
    <property type="entry name" value="GFO_IDH_MocA_C3"/>
    <property type="match status" value="1"/>
</dbReference>
<dbReference type="GO" id="GO:0016491">
    <property type="term" value="F:oxidoreductase activity"/>
    <property type="evidence" value="ECO:0007669"/>
    <property type="project" value="UniProtKB-KW"/>
</dbReference>
<dbReference type="InterPro" id="IPR050984">
    <property type="entry name" value="Gfo/Idh/MocA_domain"/>
</dbReference>
<dbReference type="GO" id="GO:0000166">
    <property type="term" value="F:nucleotide binding"/>
    <property type="evidence" value="ECO:0007669"/>
    <property type="project" value="InterPro"/>
</dbReference>
<keyword evidence="6" id="KW-1185">Reference proteome</keyword>
<evidence type="ECO:0000313" key="6">
    <source>
        <dbReference type="Proteomes" id="UP000248012"/>
    </source>
</evidence>
<dbReference type="InterPro" id="IPR036291">
    <property type="entry name" value="NAD(P)-bd_dom_sf"/>
</dbReference>
<dbReference type="AlphaFoldDB" id="A0A2V4MVG8"/>
<gene>
    <name evidence="5" type="ORF">DI396_15510</name>
</gene>
<protein>
    <submittedName>
        <fullName evidence="5">Uncharacterized protein</fullName>
    </submittedName>
</protein>
<dbReference type="Proteomes" id="UP000248012">
    <property type="component" value="Unassembled WGS sequence"/>
</dbReference>
<comment type="similarity">
    <text evidence="1">Belongs to the Gfo/Idh/MocA family.</text>
</comment>
<dbReference type="PANTHER" id="PTHR22604">
    <property type="entry name" value="OXIDOREDUCTASES"/>
    <property type="match status" value="1"/>
</dbReference>
<feature type="domain" description="Gfo/Idh/MocA-like oxidoreductase N-terminal" evidence="3">
    <location>
        <begin position="6"/>
        <end position="121"/>
    </location>
</feature>
<reference evidence="5 6" key="1">
    <citation type="submission" date="2018-05" db="EMBL/GenBank/DDBJ databases">
        <title>Oceanovita maritima gen. nov., sp. nov., a marine bacterium in the family Rhodobacteraceae isolated from surface seawater of Lundu port Xiamen, China.</title>
        <authorList>
            <person name="Hetharua B.H."/>
            <person name="Min D."/>
            <person name="Liao H."/>
            <person name="Tian Y."/>
        </authorList>
    </citation>
    <scope>NUCLEOTIDE SEQUENCE [LARGE SCALE GENOMIC DNA]</scope>
    <source>
        <strain evidence="5 6">FSX-11</strain>
    </source>
</reference>
<dbReference type="OrthoDB" id="9792935at2"/>
<dbReference type="SUPFAM" id="SSF51735">
    <property type="entry name" value="NAD(P)-binding Rossmann-fold domains"/>
    <property type="match status" value="1"/>
</dbReference>
<name>A0A2V4MVG8_9RHOB</name>
<dbReference type="InterPro" id="IPR000683">
    <property type="entry name" value="Gfo/Idh/MocA-like_OxRdtase_N"/>
</dbReference>
<proteinExistence type="inferred from homology"/>
<dbReference type="SUPFAM" id="SSF55347">
    <property type="entry name" value="Glyceraldehyde-3-phosphate dehydrogenase-like, C-terminal domain"/>
    <property type="match status" value="1"/>
</dbReference>
<dbReference type="InterPro" id="IPR055170">
    <property type="entry name" value="GFO_IDH_MocA-like_dom"/>
</dbReference>
<evidence type="ECO:0000313" key="5">
    <source>
        <dbReference type="EMBL" id="PYC46404.1"/>
    </source>
</evidence>
<accession>A0A2V4MVG8</accession>
<dbReference type="Gene3D" id="3.30.360.10">
    <property type="entry name" value="Dihydrodipicolinate Reductase, domain 2"/>
    <property type="match status" value="1"/>
</dbReference>
<organism evidence="5 6">
    <name type="scientific">Litorivita pollutaquae</name>
    <dbReference type="NCBI Taxonomy" id="2200892"/>
    <lineage>
        <taxon>Bacteria</taxon>
        <taxon>Pseudomonadati</taxon>
        <taxon>Pseudomonadota</taxon>
        <taxon>Alphaproteobacteria</taxon>
        <taxon>Rhodobacterales</taxon>
        <taxon>Paracoccaceae</taxon>
        <taxon>Litorivita</taxon>
    </lineage>
</organism>
<dbReference type="RefSeq" id="WP_110797243.1">
    <property type="nucleotide sequence ID" value="NZ_KZ826493.1"/>
</dbReference>